<proteinExistence type="inferred from homology"/>
<dbReference type="SMART" id="SM00387">
    <property type="entry name" value="HATPase_c"/>
    <property type="match status" value="1"/>
</dbReference>
<dbReference type="RefSeq" id="WP_378220457.1">
    <property type="nucleotide sequence ID" value="NZ_JBHRTK010000012.1"/>
</dbReference>
<dbReference type="InterPro" id="IPR038377">
    <property type="entry name" value="Na/Glc_symporter_sf"/>
</dbReference>
<dbReference type="Proteomes" id="UP001595583">
    <property type="component" value="Unassembled WGS sequence"/>
</dbReference>
<evidence type="ECO:0000256" key="6">
    <source>
        <dbReference type="ARBA" id="ARBA00022679"/>
    </source>
</evidence>
<dbReference type="InterPro" id="IPR036890">
    <property type="entry name" value="HATPase_C_sf"/>
</dbReference>
<organism evidence="15 16">
    <name type="scientific">Aquamicrobium soli</name>
    <dbReference type="NCBI Taxonomy" id="1811518"/>
    <lineage>
        <taxon>Bacteria</taxon>
        <taxon>Pseudomonadati</taxon>
        <taxon>Pseudomonadota</taxon>
        <taxon>Alphaproteobacteria</taxon>
        <taxon>Hyphomicrobiales</taxon>
        <taxon>Phyllobacteriaceae</taxon>
        <taxon>Aquamicrobium</taxon>
    </lineage>
</organism>
<dbReference type="Gene3D" id="1.10.287.130">
    <property type="match status" value="1"/>
</dbReference>
<feature type="transmembrane region" description="Helical" evidence="13">
    <location>
        <begin position="384"/>
        <end position="404"/>
    </location>
</feature>
<dbReference type="InterPro" id="IPR001734">
    <property type="entry name" value="Na/solute_symporter"/>
</dbReference>
<evidence type="ECO:0000256" key="2">
    <source>
        <dbReference type="ARBA" id="ARBA00004141"/>
    </source>
</evidence>
<feature type="transmembrane region" description="Helical" evidence="13">
    <location>
        <begin position="6"/>
        <end position="24"/>
    </location>
</feature>
<keyword evidence="6" id="KW-0808">Transferase</keyword>
<evidence type="ECO:0000259" key="14">
    <source>
        <dbReference type="PROSITE" id="PS50109"/>
    </source>
</evidence>
<dbReference type="CDD" id="cd00082">
    <property type="entry name" value="HisKA"/>
    <property type="match status" value="1"/>
</dbReference>
<feature type="transmembrane region" description="Helical" evidence="13">
    <location>
        <begin position="245"/>
        <end position="263"/>
    </location>
</feature>
<evidence type="ECO:0000256" key="11">
    <source>
        <dbReference type="ARBA" id="ARBA00023136"/>
    </source>
</evidence>
<evidence type="ECO:0000256" key="13">
    <source>
        <dbReference type="SAM" id="Phobius"/>
    </source>
</evidence>
<feature type="transmembrane region" description="Helical" evidence="13">
    <location>
        <begin position="111"/>
        <end position="131"/>
    </location>
</feature>
<keyword evidence="7 13" id="KW-0812">Transmembrane</keyword>
<dbReference type="InterPro" id="IPR003661">
    <property type="entry name" value="HisK_dim/P_dom"/>
</dbReference>
<evidence type="ECO:0000313" key="15">
    <source>
        <dbReference type="EMBL" id="MFC3206646.1"/>
    </source>
</evidence>
<keyword evidence="15" id="KW-0547">Nucleotide-binding</keyword>
<evidence type="ECO:0000256" key="7">
    <source>
        <dbReference type="ARBA" id="ARBA00022692"/>
    </source>
</evidence>
<dbReference type="CDD" id="cd10322">
    <property type="entry name" value="SLC5sbd"/>
    <property type="match status" value="1"/>
</dbReference>
<evidence type="ECO:0000256" key="1">
    <source>
        <dbReference type="ARBA" id="ARBA00000085"/>
    </source>
</evidence>
<dbReference type="PROSITE" id="PS50283">
    <property type="entry name" value="NA_SOLUT_SYMP_3"/>
    <property type="match status" value="1"/>
</dbReference>
<evidence type="ECO:0000256" key="9">
    <source>
        <dbReference type="ARBA" id="ARBA00022989"/>
    </source>
</evidence>
<evidence type="ECO:0000256" key="4">
    <source>
        <dbReference type="ARBA" id="ARBA00012438"/>
    </source>
</evidence>
<reference evidence="16" key="1">
    <citation type="journal article" date="2019" name="Int. J. Syst. Evol. Microbiol.">
        <title>The Global Catalogue of Microorganisms (GCM) 10K type strain sequencing project: providing services to taxonomists for standard genome sequencing and annotation.</title>
        <authorList>
            <consortium name="The Broad Institute Genomics Platform"/>
            <consortium name="The Broad Institute Genome Sequencing Center for Infectious Disease"/>
            <person name="Wu L."/>
            <person name="Ma J."/>
        </authorList>
    </citation>
    <scope>NUCLEOTIDE SEQUENCE [LARGE SCALE GENOMIC DNA]</scope>
    <source>
        <strain evidence="16">KCTC 52165</strain>
    </source>
</reference>
<comment type="catalytic activity">
    <reaction evidence="1">
        <text>ATP + protein L-histidine = ADP + protein N-phospho-L-histidine.</text>
        <dbReference type="EC" id="2.7.13.3"/>
    </reaction>
</comment>
<comment type="caution">
    <text evidence="15">The sequence shown here is derived from an EMBL/GenBank/DDBJ whole genome shotgun (WGS) entry which is preliminary data.</text>
</comment>
<feature type="transmembrane region" description="Helical" evidence="13">
    <location>
        <begin position="329"/>
        <end position="349"/>
    </location>
</feature>
<dbReference type="InterPro" id="IPR004358">
    <property type="entry name" value="Sig_transdc_His_kin-like_C"/>
</dbReference>
<dbReference type="PANTHER" id="PTHR43711:SF30">
    <property type="entry name" value="HISTIDINE KINASE"/>
    <property type="match status" value="1"/>
</dbReference>
<feature type="transmembrane region" description="Helical" evidence="13">
    <location>
        <begin position="162"/>
        <end position="179"/>
    </location>
</feature>
<dbReference type="InterPro" id="IPR005467">
    <property type="entry name" value="His_kinase_dom"/>
</dbReference>
<dbReference type="EC" id="2.7.13.3" evidence="4"/>
<comment type="similarity">
    <text evidence="3">Belongs to the sodium:solute symporter (SSF) (TC 2.A.21) family.</text>
</comment>
<dbReference type="EMBL" id="JBHRTK010000012">
    <property type="protein sequence ID" value="MFC3206646.1"/>
    <property type="molecule type" value="Genomic_DNA"/>
</dbReference>
<feature type="transmembrane region" description="Helical" evidence="13">
    <location>
        <begin position="69"/>
        <end position="90"/>
    </location>
</feature>
<keyword evidence="11 13" id="KW-0472">Membrane</keyword>
<comment type="subcellular location">
    <subcellularLocation>
        <location evidence="2">Membrane</location>
        <topology evidence="2">Multi-pass membrane protein</topology>
    </subcellularLocation>
</comment>
<keyword evidence="16" id="KW-1185">Reference proteome</keyword>
<keyword evidence="15" id="KW-0067">ATP-binding</keyword>
<dbReference type="CDD" id="cd00075">
    <property type="entry name" value="HATPase"/>
    <property type="match status" value="1"/>
</dbReference>
<sequence>MSQQVIIIAAVAYLALLFAVAYLAEHSTGRFSRLTGSSLVYTLSLAVYCSSWTFNGGVGRASMSGLDFLPIYLGPTLAFLIGPVIIRKILRVSQANRITSIADLIGARFNSGGLAALVTVIAVIGLVPYIALQLKSISIGFAALSSSSEAAHPMMQPLLADGALWAAIVLTIFAMLFGSRSIHPGEHHPGMMVAIALESILKFVCLTAIGLFVGYGLFHGFGDLFSQAMERPEISALFEYAPNRYGYNWIAMTLLAMVSVFCLPRQFQVMVVENVDERHLNRALWLFPLYLLAINLFVLPIAIGGRLLLPADTDPDNLVLTLPLSTGQPFLALIAFLGGLSASASMVVVETTALSVMVCNDVVMPALLRVKALGLARKSDLTSLLLWVRRIVMIAVMALGYFYMRHDSAQFALVSIGLMSFVAVAQFAPAIVGGLFWRGATKAGAFAGISAGVLVWAYTLLLPSFARSGAFEIGFVADGPLGLALLKPYALFGLAGLDPVTHSAFWSLLANIGAFLGVSLAGRQTPIEQARATLFVDTENLDEVAQIWRRTARVPDLMSLVSRFLGREKAAAAFAGWAHARGLDPATAVQADAETVLFYERLLAGVIGAASARVLVSAIVEEEQLGVDEMMRILDETSRIIEANRQLEEKSRALETATAELTEANAQLQVLDRMKDDFVATVNHELRTPLASIRAFSEILRDHTDMPDTERNEFLRIVVTESERLTRLINQLLDLSKIEASGAIPAKSALVDLAAVIRESTSAMYQVFATSEVELALRIEADPALVMGDHDRLVQVVINLLGNAAKFSPTRAGLATLRLYRIGGDFEISVTDNGPGIRAADREIVFERFRQLGDTMSEKPKGAGLGLAISQRIVAQHGGRIWVEGARGGGAVFRVRLPAAPASVPAEKTLATAP</sequence>
<evidence type="ECO:0000256" key="5">
    <source>
        <dbReference type="ARBA" id="ARBA00022553"/>
    </source>
</evidence>
<feature type="transmembrane region" description="Helical" evidence="13">
    <location>
        <begin position="411"/>
        <end position="437"/>
    </location>
</feature>
<feature type="transmembrane region" description="Helical" evidence="13">
    <location>
        <begin position="284"/>
        <end position="309"/>
    </location>
</feature>
<dbReference type="InterPro" id="IPR003594">
    <property type="entry name" value="HATPase_dom"/>
</dbReference>
<evidence type="ECO:0000256" key="10">
    <source>
        <dbReference type="ARBA" id="ARBA00023012"/>
    </source>
</evidence>
<protein>
    <recommendedName>
        <fullName evidence="4">histidine kinase</fullName>
        <ecNumber evidence="4">2.7.13.3</ecNumber>
    </recommendedName>
</protein>
<feature type="transmembrane region" description="Helical" evidence="13">
    <location>
        <begin position="200"/>
        <end position="218"/>
    </location>
</feature>
<evidence type="ECO:0000256" key="3">
    <source>
        <dbReference type="ARBA" id="ARBA00006434"/>
    </source>
</evidence>
<keyword evidence="8" id="KW-0418">Kinase</keyword>
<accession>A0ABV7KEA3</accession>
<dbReference type="Gene3D" id="1.20.1730.10">
    <property type="entry name" value="Sodium/glucose cotransporter"/>
    <property type="match status" value="1"/>
</dbReference>
<dbReference type="Gene3D" id="3.30.565.10">
    <property type="entry name" value="Histidine kinase-like ATPase, C-terminal domain"/>
    <property type="match status" value="1"/>
</dbReference>
<feature type="domain" description="Histidine kinase" evidence="14">
    <location>
        <begin position="681"/>
        <end position="901"/>
    </location>
</feature>
<dbReference type="Pfam" id="PF00512">
    <property type="entry name" value="HisKA"/>
    <property type="match status" value="1"/>
</dbReference>
<evidence type="ECO:0000313" key="16">
    <source>
        <dbReference type="Proteomes" id="UP001595583"/>
    </source>
</evidence>
<dbReference type="InterPro" id="IPR036097">
    <property type="entry name" value="HisK_dim/P_sf"/>
</dbReference>
<keyword evidence="9 13" id="KW-1133">Transmembrane helix</keyword>
<dbReference type="GO" id="GO:0005524">
    <property type="term" value="F:ATP binding"/>
    <property type="evidence" value="ECO:0007669"/>
    <property type="project" value="UniProtKB-KW"/>
</dbReference>
<dbReference type="SMART" id="SM00388">
    <property type="entry name" value="HisKA"/>
    <property type="match status" value="1"/>
</dbReference>
<keyword evidence="5" id="KW-0597">Phosphoprotein</keyword>
<name>A0ABV7KEA3_9HYPH</name>
<keyword evidence="10" id="KW-0902">Two-component regulatory system</keyword>
<feature type="coiled-coil region" evidence="12">
    <location>
        <begin position="640"/>
        <end position="674"/>
    </location>
</feature>
<evidence type="ECO:0000256" key="12">
    <source>
        <dbReference type="SAM" id="Coils"/>
    </source>
</evidence>
<keyword evidence="12" id="KW-0175">Coiled coil</keyword>
<dbReference type="PROSITE" id="PS50109">
    <property type="entry name" value="HIS_KIN"/>
    <property type="match status" value="1"/>
</dbReference>
<dbReference type="SUPFAM" id="SSF55874">
    <property type="entry name" value="ATPase domain of HSP90 chaperone/DNA topoisomerase II/histidine kinase"/>
    <property type="match status" value="1"/>
</dbReference>
<dbReference type="Pfam" id="PF02518">
    <property type="entry name" value="HATPase_c"/>
    <property type="match status" value="1"/>
</dbReference>
<dbReference type="PANTHER" id="PTHR43711">
    <property type="entry name" value="TWO-COMPONENT HISTIDINE KINASE"/>
    <property type="match status" value="1"/>
</dbReference>
<feature type="transmembrane region" description="Helical" evidence="13">
    <location>
        <begin position="36"/>
        <end position="54"/>
    </location>
</feature>
<dbReference type="InterPro" id="IPR050736">
    <property type="entry name" value="Sensor_HK_Regulatory"/>
</dbReference>
<dbReference type="SUPFAM" id="SSF47384">
    <property type="entry name" value="Homodimeric domain of signal transducing histidine kinase"/>
    <property type="match status" value="1"/>
</dbReference>
<feature type="transmembrane region" description="Helical" evidence="13">
    <location>
        <begin position="443"/>
        <end position="461"/>
    </location>
</feature>
<gene>
    <name evidence="15" type="ORF">ACFOHJ_10525</name>
</gene>
<dbReference type="PRINTS" id="PR00344">
    <property type="entry name" value="BCTRLSENSOR"/>
</dbReference>
<evidence type="ECO:0000256" key="8">
    <source>
        <dbReference type="ARBA" id="ARBA00022777"/>
    </source>
</evidence>